<accession>A0AA86VIP6</accession>
<evidence type="ECO:0000313" key="3">
    <source>
        <dbReference type="Proteomes" id="UP001642409"/>
    </source>
</evidence>
<evidence type="ECO:0000313" key="1">
    <source>
        <dbReference type="EMBL" id="CAI9967798.1"/>
    </source>
</evidence>
<reference evidence="2 3" key="2">
    <citation type="submission" date="2024-07" db="EMBL/GenBank/DDBJ databases">
        <authorList>
            <person name="Akdeniz Z."/>
        </authorList>
    </citation>
    <scope>NUCLEOTIDE SEQUENCE [LARGE SCALE GENOMIC DNA]</scope>
</reference>
<gene>
    <name evidence="2" type="ORF">HINF_LOCUS44481</name>
    <name evidence="1" type="ORF">HINF_LOCUS55443</name>
</gene>
<dbReference type="EMBL" id="CAXDID020000189">
    <property type="protein sequence ID" value="CAL6051671.1"/>
    <property type="molecule type" value="Genomic_DNA"/>
</dbReference>
<name>A0AA86VIP6_9EUKA</name>
<dbReference type="EMBL" id="CATOUU010001030">
    <property type="protein sequence ID" value="CAI9967798.1"/>
    <property type="molecule type" value="Genomic_DNA"/>
</dbReference>
<comment type="caution">
    <text evidence="1">The sequence shown here is derived from an EMBL/GenBank/DDBJ whole genome shotgun (WGS) entry which is preliminary data.</text>
</comment>
<proteinExistence type="predicted"/>
<sequence>MILFTFSFAQVCRKQSKTTGLQYVCGENTACDSKYNCIRDLDQTICNTQCAAAHNTAGSCINTNLFHMNTYPHLDNPTVEPSVYCCPSTNIFAPLVGQKHGIN</sequence>
<protein>
    <submittedName>
        <fullName evidence="2">Hypothetical_protein</fullName>
    </submittedName>
</protein>
<organism evidence="1">
    <name type="scientific">Hexamita inflata</name>
    <dbReference type="NCBI Taxonomy" id="28002"/>
    <lineage>
        <taxon>Eukaryota</taxon>
        <taxon>Metamonada</taxon>
        <taxon>Diplomonadida</taxon>
        <taxon>Hexamitidae</taxon>
        <taxon>Hexamitinae</taxon>
        <taxon>Hexamita</taxon>
    </lineage>
</organism>
<dbReference type="AlphaFoldDB" id="A0AA86VIP6"/>
<evidence type="ECO:0000313" key="2">
    <source>
        <dbReference type="EMBL" id="CAL6051671.1"/>
    </source>
</evidence>
<keyword evidence="3" id="KW-1185">Reference proteome</keyword>
<dbReference type="Proteomes" id="UP001642409">
    <property type="component" value="Unassembled WGS sequence"/>
</dbReference>
<reference evidence="1" key="1">
    <citation type="submission" date="2023-06" db="EMBL/GenBank/DDBJ databases">
        <authorList>
            <person name="Kurt Z."/>
        </authorList>
    </citation>
    <scope>NUCLEOTIDE SEQUENCE</scope>
</reference>